<dbReference type="Proteomes" id="UP000011021">
    <property type="component" value="Unassembled WGS sequence"/>
</dbReference>
<dbReference type="Pfam" id="PF03963">
    <property type="entry name" value="FlgD"/>
    <property type="match status" value="1"/>
</dbReference>
<evidence type="ECO:0000256" key="3">
    <source>
        <dbReference type="ARBA" id="ARBA00022795"/>
    </source>
</evidence>
<dbReference type="Pfam" id="PF13861">
    <property type="entry name" value="FLgD_tudor"/>
    <property type="match status" value="1"/>
</dbReference>
<dbReference type="STRING" id="887898.HMPREF0551_1261"/>
<protein>
    <recommendedName>
        <fullName evidence="2 5">Basal-body rod modification protein FlgD</fullName>
    </recommendedName>
</protein>
<dbReference type="AlphaFoldDB" id="E7RX48"/>
<comment type="function">
    <text evidence="4 5">Required for flagellar hook formation. May act as a scaffolding protein.</text>
</comment>
<evidence type="ECO:0000313" key="10">
    <source>
        <dbReference type="Proteomes" id="UP000011021"/>
    </source>
</evidence>
<organism evidence="9 10">
    <name type="scientific">Lautropia mirabilis ATCC 51599</name>
    <dbReference type="NCBI Taxonomy" id="887898"/>
    <lineage>
        <taxon>Bacteria</taxon>
        <taxon>Pseudomonadati</taxon>
        <taxon>Pseudomonadota</taxon>
        <taxon>Betaproteobacteria</taxon>
        <taxon>Burkholderiales</taxon>
        <taxon>Burkholderiaceae</taxon>
        <taxon>Lautropia</taxon>
    </lineage>
</organism>
<proteinExistence type="inferred from homology"/>
<name>E7RX48_9BURK</name>
<evidence type="ECO:0000256" key="6">
    <source>
        <dbReference type="SAM" id="MobiDB-lite"/>
    </source>
</evidence>
<dbReference type="InterPro" id="IPR025965">
    <property type="entry name" value="FlgD/Vpr_Ig-like"/>
</dbReference>
<dbReference type="InterPro" id="IPR025963">
    <property type="entry name" value="FLgD_Tudor"/>
</dbReference>
<dbReference type="Gene3D" id="2.60.40.4070">
    <property type="match status" value="1"/>
</dbReference>
<gene>
    <name evidence="9" type="primary">flgD</name>
    <name evidence="9" type="ORF">HMPREF0551_1261</name>
</gene>
<reference evidence="9 10" key="1">
    <citation type="submission" date="2010-12" db="EMBL/GenBank/DDBJ databases">
        <authorList>
            <person name="Muzny D."/>
            <person name="Qin X."/>
            <person name="Deng J."/>
            <person name="Jiang H."/>
            <person name="Liu Y."/>
            <person name="Qu J."/>
            <person name="Song X.-Z."/>
            <person name="Zhang L."/>
            <person name="Thornton R."/>
            <person name="Coyle M."/>
            <person name="Francisco L."/>
            <person name="Jackson L."/>
            <person name="Javaid M."/>
            <person name="Korchina V."/>
            <person name="Kovar C."/>
            <person name="Mata R."/>
            <person name="Mathew T."/>
            <person name="Ngo R."/>
            <person name="Nguyen L."/>
            <person name="Nguyen N."/>
            <person name="Okwuonu G."/>
            <person name="Ongeri F."/>
            <person name="Pham C."/>
            <person name="Simmons D."/>
            <person name="Wilczek-Boney K."/>
            <person name="Hale W."/>
            <person name="Jakkamsetti A."/>
            <person name="Pham P."/>
            <person name="Ruth R."/>
            <person name="San Lucas F."/>
            <person name="Warren J."/>
            <person name="Zhang J."/>
            <person name="Zhao Z."/>
            <person name="Zhou C."/>
            <person name="Zhu D."/>
            <person name="Lee S."/>
            <person name="Bess C."/>
            <person name="Blankenburg K."/>
            <person name="Forbes L."/>
            <person name="Fu Q."/>
            <person name="Gubbala S."/>
            <person name="Hirani K."/>
            <person name="Jayaseelan J.C."/>
            <person name="Lara F."/>
            <person name="Munidasa M."/>
            <person name="Palculict T."/>
            <person name="Patil S."/>
            <person name="Pu L.-L."/>
            <person name="Saada N."/>
            <person name="Tang L."/>
            <person name="Weissenberger G."/>
            <person name="Zhu Y."/>
            <person name="Hemphill L."/>
            <person name="Shang Y."/>
            <person name="Youmans B."/>
            <person name="Ayvaz T."/>
            <person name="Ross M."/>
            <person name="Santibanez J."/>
            <person name="Aqrawi P."/>
            <person name="Gross S."/>
            <person name="Joshi V."/>
            <person name="Fowler G."/>
            <person name="Nazareth L."/>
            <person name="Reid J."/>
            <person name="Worley K."/>
            <person name="Petrosino J."/>
            <person name="Highlander S."/>
            <person name="Gibbs R."/>
        </authorList>
    </citation>
    <scope>NUCLEOTIDE SEQUENCE [LARGE SCALE GENOMIC DNA]</scope>
    <source>
        <strain evidence="9 10">ATCC 51599</strain>
    </source>
</reference>
<dbReference type="GO" id="GO:0044781">
    <property type="term" value="P:bacterial-type flagellum organization"/>
    <property type="evidence" value="ECO:0007669"/>
    <property type="project" value="UniProtKB-UniRule"/>
</dbReference>
<accession>E7RX48</accession>
<evidence type="ECO:0000259" key="8">
    <source>
        <dbReference type="Pfam" id="PF13861"/>
    </source>
</evidence>
<keyword evidence="9" id="KW-0969">Cilium</keyword>
<keyword evidence="10" id="KW-1185">Reference proteome</keyword>
<feature type="compositionally biased region" description="Basic and acidic residues" evidence="6">
    <location>
        <begin position="16"/>
        <end position="28"/>
    </location>
</feature>
<keyword evidence="9" id="KW-0282">Flagellum</keyword>
<feature type="region of interest" description="Disordered" evidence="6">
    <location>
        <begin position="1"/>
        <end position="59"/>
    </location>
</feature>
<dbReference type="Gene3D" id="2.30.30.910">
    <property type="match status" value="1"/>
</dbReference>
<dbReference type="EMBL" id="AEQP01000006">
    <property type="protein sequence ID" value="EFV95039.1"/>
    <property type="molecule type" value="Genomic_DNA"/>
</dbReference>
<comment type="similarity">
    <text evidence="1 5">Belongs to the FlgD family.</text>
</comment>
<comment type="caution">
    <text evidence="9">The sequence shown here is derived from an EMBL/GenBank/DDBJ whole genome shotgun (WGS) entry which is preliminary data.</text>
</comment>
<dbReference type="InterPro" id="IPR005648">
    <property type="entry name" value="FlgD"/>
</dbReference>
<evidence type="ECO:0000256" key="2">
    <source>
        <dbReference type="ARBA" id="ARBA00016013"/>
    </source>
</evidence>
<dbReference type="Pfam" id="PF13860">
    <property type="entry name" value="FlgD_ig"/>
    <property type="match status" value="1"/>
</dbReference>
<evidence type="ECO:0000256" key="4">
    <source>
        <dbReference type="ARBA" id="ARBA00024746"/>
    </source>
</evidence>
<feature type="domain" description="FlgD Tudor-like" evidence="8">
    <location>
        <begin position="118"/>
        <end position="247"/>
    </location>
</feature>
<dbReference type="eggNOG" id="COG1843">
    <property type="taxonomic scope" value="Bacteria"/>
</dbReference>
<evidence type="ECO:0000259" key="7">
    <source>
        <dbReference type="Pfam" id="PF13860"/>
    </source>
</evidence>
<feature type="domain" description="FlgD/Vpr Ig-like" evidence="7">
    <location>
        <begin position="143"/>
        <end position="213"/>
    </location>
</feature>
<dbReference type="HOGENOM" id="CLU_047535_0_0_4"/>
<evidence type="ECO:0000256" key="1">
    <source>
        <dbReference type="ARBA" id="ARBA00010577"/>
    </source>
</evidence>
<sequence>MLKSLTGVMSWPTAAKGEDKSKDFRTTDDANSGGVKASAGLMDGVANPNVNKNDESTADGTEDRFLKLLVAQMRNQDPMNPMENAEVTSQLAQISTVRGIESLNKSMANFTASAAQNTALASVNMIGKKVLAPGERFEFQGAKAGETRLGFELNAKASNVRVDLANERGEIVYSQQMSNLDAGAHSLAWDGKDANGRPIDAGMLRMTVTAVDDGTAVESKTLVPVTVTGVAQTNTGAMLELDHAKPVSPAEARLII</sequence>
<keyword evidence="9" id="KW-0966">Cell projection</keyword>
<dbReference type="RefSeq" id="WP_005673520.1">
    <property type="nucleotide sequence ID" value="NZ_CP146288.1"/>
</dbReference>
<evidence type="ECO:0000256" key="5">
    <source>
        <dbReference type="RuleBase" id="RU362076"/>
    </source>
</evidence>
<keyword evidence="3 5" id="KW-1005">Bacterial flagellum biogenesis</keyword>
<evidence type="ECO:0000313" key="9">
    <source>
        <dbReference type="EMBL" id="EFV95039.1"/>
    </source>
</evidence>